<dbReference type="PANTHER" id="PTHR30026:SF22">
    <property type="entry name" value="OUTER MEMBRANE EFFLUX PROTEIN"/>
    <property type="match status" value="1"/>
</dbReference>
<dbReference type="PROSITE" id="PS51318">
    <property type="entry name" value="TAT"/>
    <property type="match status" value="1"/>
</dbReference>
<dbReference type="PANTHER" id="PTHR30026">
    <property type="entry name" value="OUTER MEMBRANE PROTEIN TOLC"/>
    <property type="match status" value="1"/>
</dbReference>
<name>A0A158K7I2_9BURK</name>
<organism evidence="9 10">
    <name type="scientific">Caballeronia choica</name>
    <dbReference type="NCBI Taxonomy" id="326476"/>
    <lineage>
        <taxon>Bacteria</taxon>
        <taxon>Pseudomonadati</taxon>
        <taxon>Pseudomonadota</taxon>
        <taxon>Betaproteobacteria</taxon>
        <taxon>Burkholderiales</taxon>
        <taxon>Burkholderiaceae</taxon>
        <taxon>Caballeronia</taxon>
    </lineage>
</organism>
<evidence type="ECO:0000256" key="8">
    <source>
        <dbReference type="SAM" id="MobiDB-lite"/>
    </source>
</evidence>
<sequence length="795" mass="84960">MQKRNTRAKKAGRRSRLRETAAVSRRPLLSASGAVFGAGVVALAFAPSRSEAASALDAMAWLPTEVPVTQPGAFVPAGRAPDAGAMSEGSVQSPVRVASGRSANAGAYPGPRLIATPVAAPVAVAAMNPDPQNARVPTVPVADAQFRSNASAPIRSATRAASPTPSIDVTPQPGAGPVAALPSSGDQANTPVLTTPRTARDSEAPSQSNTNGRIDMANRPVAGWKLRSAGYPPPRQPAMEIAPIKVVDAELQDPVSRDPASRDAASPSRPQGTQIPGDAPAPLRVPTPDLHSTAAIVQPMQTPLLVPVPAHPLAGGPIPKADLMSAAQAPISALAHASASHANDVVLAFPDSSAPAKKRNQQRSARAIDEAYSQWLGDAAVGIRDLDAGPPVPEQAVRAALRHAAEIAAERSADVRQTRADWQAAGFDTDVAKGARWPQLQVNGFSPSIKDSNNQFNDYNRAYVNLNMSTTVYDWGKNSKTIESRSKTATAAEYKYIATAQQNAYDIATNLVELAKNRAAFDIGVNYVKRMSALVDMLAEIVKVDAGRSSELTQAKARLLQAQTSQEQVATRVHELELAVRKLVGNEPTPLPHGTRWQLHVMGVEDAVAAIDQNPTVAQAAAEQDAANAYAKAVRASGLPQVNWVVTKSTGRDTFGQRQPWATMLQLSWTPFQGGSQQASERAARARADSSGDKEEQLRLDAEYNVRQAHHDALALSERARLYGEVADESELVRKQFFEQWYHLNRRTLLDVLLAESDFYNNQVAEVTNQFDSYQSVLKLHLSSGTLMQWLDQTS</sequence>
<dbReference type="Pfam" id="PF02321">
    <property type="entry name" value="OEP"/>
    <property type="match status" value="2"/>
</dbReference>
<gene>
    <name evidence="9" type="ORF">AWB68_05124</name>
</gene>
<protein>
    <submittedName>
        <fullName evidence="9">Outer membrane efflux protein</fullName>
    </submittedName>
</protein>
<accession>A0A158K7I2</accession>
<evidence type="ECO:0000313" key="9">
    <source>
        <dbReference type="EMBL" id="SAL77082.1"/>
    </source>
</evidence>
<evidence type="ECO:0000256" key="3">
    <source>
        <dbReference type="ARBA" id="ARBA00022448"/>
    </source>
</evidence>
<dbReference type="Proteomes" id="UP000054770">
    <property type="component" value="Unassembled WGS sequence"/>
</dbReference>
<feature type="compositionally biased region" description="Polar residues" evidence="8">
    <location>
        <begin position="184"/>
        <end position="197"/>
    </location>
</feature>
<feature type="compositionally biased region" description="Basic and acidic residues" evidence="8">
    <location>
        <begin position="682"/>
        <end position="696"/>
    </location>
</feature>
<feature type="region of interest" description="Disordered" evidence="8">
    <location>
        <begin position="150"/>
        <end position="218"/>
    </location>
</feature>
<dbReference type="GO" id="GO:0009279">
    <property type="term" value="C:cell outer membrane"/>
    <property type="evidence" value="ECO:0007669"/>
    <property type="project" value="UniProtKB-SubCell"/>
</dbReference>
<evidence type="ECO:0000256" key="7">
    <source>
        <dbReference type="ARBA" id="ARBA00023237"/>
    </source>
</evidence>
<comment type="similarity">
    <text evidence="2">Belongs to the outer membrane factor (OMF) (TC 1.B.17) family.</text>
</comment>
<evidence type="ECO:0000256" key="6">
    <source>
        <dbReference type="ARBA" id="ARBA00023136"/>
    </source>
</evidence>
<keyword evidence="7" id="KW-0998">Cell outer membrane</keyword>
<keyword evidence="6" id="KW-0472">Membrane</keyword>
<keyword evidence="3" id="KW-0813">Transport</keyword>
<feature type="region of interest" description="Disordered" evidence="8">
    <location>
        <begin position="1"/>
        <end position="22"/>
    </location>
</feature>
<keyword evidence="5" id="KW-0812">Transmembrane</keyword>
<dbReference type="InterPro" id="IPR051906">
    <property type="entry name" value="TolC-like"/>
</dbReference>
<dbReference type="InterPro" id="IPR006311">
    <property type="entry name" value="TAT_signal"/>
</dbReference>
<dbReference type="GO" id="GO:0015562">
    <property type="term" value="F:efflux transmembrane transporter activity"/>
    <property type="evidence" value="ECO:0007669"/>
    <property type="project" value="InterPro"/>
</dbReference>
<evidence type="ECO:0000256" key="1">
    <source>
        <dbReference type="ARBA" id="ARBA00004442"/>
    </source>
</evidence>
<dbReference type="Gene3D" id="1.20.1600.10">
    <property type="entry name" value="Outer membrane efflux proteins (OEP)"/>
    <property type="match status" value="1"/>
</dbReference>
<feature type="compositionally biased region" description="Basic residues" evidence="8">
    <location>
        <begin position="1"/>
        <end position="16"/>
    </location>
</feature>
<comment type="subcellular location">
    <subcellularLocation>
        <location evidence="1">Cell outer membrane</location>
    </subcellularLocation>
</comment>
<feature type="region of interest" description="Disordered" evidence="8">
    <location>
        <begin position="676"/>
        <end position="696"/>
    </location>
</feature>
<dbReference type="AlphaFoldDB" id="A0A158K7I2"/>
<feature type="region of interest" description="Disordered" evidence="8">
    <location>
        <begin position="252"/>
        <end position="288"/>
    </location>
</feature>
<evidence type="ECO:0000256" key="5">
    <source>
        <dbReference type="ARBA" id="ARBA00022692"/>
    </source>
</evidence>
<evidence type="ECO:0000256" key="4">
    <source>
        <dbReference type="ARBA" id="ARBA00022452"/>
    </source>
</evidence>
<dbReference type="GO" id="GO:1990281">
    <property type="term" value="C:efflux pump complex"/>
    <property type="evidence" value="ECO:0007669"/>
    <property type="project" value="TreeGrafter"/>
</dbReference>
<evidence type="ECO:0000256" key="2">
    <source>
        <dbReference type="ARBA" id="ARBA00007613"/>
    </source>
</evidence>
<dbReference type="GO" id="GO:0015288">
    <property type="term" value="F:porin activity"/>
    <property type="evidence" value="ECO:0007669"/>
    <property type="project" value="TreeGrafter"/>
</dbReference>
<evidence type="ECO:0000313" key="10">
    <source>
        <dbReference type="Proteomes" id="UP000054770"/>
    </source>
</evidence>
<reference evidence="9" key="1">
    <citation type="submission" date="2016-01" db="EMBL/GenBank/DDBJ databases">
        <authorList>
            <person name="Peeters C."/>
        </authorList>
    </citation>
    <scope>NUCLEOTIDE SEQUENCE [LARGE SCALE GENOMIC DNA]</scope>
    <source>
        <strain evidence="9">LMG 22940</strain>
    </source>
</reference>
<dbReference type="EMBL" id="FCON02000069">
    <property type="protein sequence ID" value="SAL77082.1"/>
    <property type="molecule type" value="Genomic_DNA"/>
</dbReference>
<keyword evidence="10" id="KW-1185">Reference proteome</keyword>
<dbReference type="SUPFAM" id="SSF56954">
    <property type="entry name" value="Outer membrane efflux proteins (OEP)"/>
    <property type="match status" value="1"/>
</dbReference>
<dbReference type="InterPro" id="IPR003423">
    <property type="entry name" value="OMP_efflux"/>
</dbReference>
<feature type="compositionally biased region" description="Polar residues" evidence="8">
    <location>
        <begin position="159"/>
        <end position="169"/>
    </location>
</feature>
<keyword evidence="4" id="KW-1134">Transmembrane beta strand</keyword>
<proteinExistence type="inferred from homology"/>
<comment type="caution">
    <text evidence="9">The sequence shown here is derived from an EMBL/GenBank/DDBJ whole genome shotgun (WGS) entry which is preliminary data.</text>
</comment>